<evidence type="ECO:0000256" key="1">
    <source>
        <dbReference type="ARBA" id="ARBA00022630"/>
    </source>
</evidence>
<dbReference type="Gene3D" id="1.10.1060.10">
    <property type="entry name" value="Alpha-helical ferredoxin"/>
    <property type="match status" value="1"/>
</dbReference>
<organism evidence="5 6">
    <name type="scientific">Enterocloster citroniae</name>
    <dbReference type="NCBI Taxonomy" id="358743"/>
    <lineage>
        <taxon>Bacteria</taxon>
        <taxon>Bacillati</taxon>
        <taxon>Bacillota</taxon>
        <taxon>Clostridia</taxon>
        <taxon>Lachnospirales</taxon>
        <taxon>Lachnospiraceae</taxon>
        <taxon>Enterocloster</taxon>
    </lineage>
</organism>
<proteinExistence type="predicted"/>
<keyword evidence="2" id="KW-0274">FAD</keyword>
<feature type="domain" description="CO dehydrogenase flavoprotein C-terminal" evidence="4">
    <location>
        <begin position="470"/>
        <end position="561"/>
    </location>
</feature>
<dbReference type="SUPFAM" id="SSF55447">
    <property type="entry name" value="CO dehydrogenase flavoprotein C-terminal domain-like"/>
    <property type="match status" value="1"/>
</dbReference>
<dbReference type="Gene3D" id="3.30.390.50">
    <property type="entry name" value="CO dehydrogenase flavoprotein, C-terminal domain"/>
    <property type="match status" value="1"/>
</dbReference>
<dbReference type="GO" id="GO:0051536">
    <property type="term" value="F:iron-sulfur cluster binding"/>
    <property type="evidence" value="ECO:0007669"/>
    <property type="project" value="InterPro"/>
</dbReference>
<dbReference type="SUPFAM" id="SSF46548">
    <property type="entry name" value="alpha-helical ferredoxin"/>
    <property type="match status" value="1"/>
</dbReference>
<dbReference type="InterPro" id="IPR005107">
    <property type="entry name" value="CO_DH_flav_C"/>
</dbReference>
<dbReference type="InterPro" id="IPR036188">
    <property type="entry name" value="FAD/NAD-bd_sf"/>
</dbReference>
<keyword evidence="3" id="KW-0560">Oxidoreductase</keyword>
<dbReference type="PANTHER" id="PTHR42659">
    <property type="entry name" value="XANTHINE DEHYDROGENASE SUBUNIT C-RELATED"/>
    <property type="match status" value="1"/>
</dbReference>
<dbReference type="InterPro" id="IPR051312">
    <property type="entry name" value="Diverse_Substr_Oxidored"/>
</dbReference>
<dbReference type="GO" id="GO:0016491">
    <property type="term" value="F:oxidoreductase activity"/>
    <property type="evidence" value="ECO:0007669"/>
    <property type="project" value="UniProtKB-KW"/>
</dbReference>
<comment type="caution">
    <text evidence="5">The sequence shown here is derived from an EMBL/GenBank/DDBJ whole genome shotgun (WGS) entry which is preliminary data.</text>
</comment>
<accession>A0AA41K895</accession>
<dbReference type="InterPro" id="IPR036683">
    <property type="entry name" value="CO_DH_flav_C_dom_sf"/>
</dbReference>
<dbReference type="InterPro" id="IPR028261">
    <property type="entry name" value="DPD_II"/>
</dbReference>
<gene>
    <name evidence="5" type="ORF">GPL26_21525</name>
</gene>
<evidence type="ECO:0000259" key="4">
    <source>
        <dbReference type="SMART" id="SM01092"/>
    </source>
</evidence>
<dbReference type="Gene3D" id="3.50.50.60">
    <property type="entry name" value="FAD/NAD(P)-binding domain"/>
    <property type="match status" value="1"/>
</dbReference>
<name>A0AA41K895_9FIRM</name>
<sequence>MASGNMGEALFMEQTLNCCISENEDIITVGAGVTLSVMAESELLKREAKPLFDAAVMLTGRGKEALEDTAVDTAMETSEDKDTGVKAPTICDEIFQNVNCGFTGSAVPCIKEGGTECHALWEKGCAFSVMGGKAVGTTSCVSACPVGMEIPAVLEQLRDKDGLEARRIIMKYNPMPSVTCRMCGQCEAACIRSKHDRSVGISGVFQAMGDDIAAHPEIFYAVPSGDSGKRIAVKGCGPAGAAAAFYLRKLGNRVWVFEQRSEEELTKELKKMIPDFPETEFSGYIRALSGMGVVFRFGADSGEWDENEFDRLAEGAYMSCSAPEFLREVRRGYETANRINLDFGLKSYMKPGKTFIGFDWEAFAGRMDQRIAPISSGLGDRDCGTDYGTDCGTDWEAVSTEAVRCLNCGCYGVNRSCTRAILTALDAQIRTNKRSRRALDFFSVTDPAGQLEPGEVIQTFEIPKSGDYTSGYLEFGHGSGVAFAYLVQHGKIRDARIVYSGIAPVPVRMIETEAFLRGKEINSGTMEQAATLVCREVILTGDGRDQADEMKKLLVRSLEGKEI</sequence>
<dbReference type="SMART" id="SM01092">
    <property type="entry name" value="CO_deh_flav_C"/>
    <property type="match status" value="1"/>
</dbReference>
<dbReference type="Pfam" id="PF14691">
    <property type="entry name" value="Fer4_20"/>
    <property type="match status" value="1"/>
</dbReference>
<dbReference type="SUPFAM" id="SSF51905">
    <property type="entry name" value="FAD/NAD(P)-binding domain"/>
    <property type="match status" value="1"/>
</dbReference>
<dbReference type="Pfam" id="PF03450">
    <property type="entry name" value="CO_deh_flav_C"/>
    <property type="match status" value="1"/>
</dbReference>
<dbReference type="PANTHER" id="PTHR42659:SF2">
    <property type="entry name" value="XANTHINE DEHYDROGENASE SUBUNIT C-RELATED"/>
    <property type="match status" value="1"/>
</dbReference>
<evidence type="ECO:0000256" key="3">
    <source>
        <dbReference type="ARBA" id="ARBA00023002"/>
    </source>
</evidence>
<dbReference type="EMBL" id="WQPS01000043">
    <property type="protein sequence ID" value="MBT9812202.1"/>
    <property type="molecule type" value="Genomic_DNA"/>
</dbReference>
<dbReference type="InterPro" id="IPR009051">
    <property type="entry name" value="Helical_ferredxn"/>
</dbReference>
<keyword evidence="1" id="KW-0285">Flavoprotein</keyword>
<evidence type="ECO:0000256" key="2">
    <source>
        <dbReference type="ARBA" id="ARBA00022827"/>
    </source>
</evidence>
<dbReference type="AlphaFoldDB" id="A0AA41K895"/>
<protein>
    <recommendedName>
        <fullName evidence="4">CO dehydrogenase flavoprotein C-terminal domain-containing protein</fullName>
    </recommendedName>
</protein>
<dbReference type="Proteomes" id="UP000708338">
    <property type="component" value="Unassembled WGS sequence"/>
</dbReference>
<evidence type="ECO:0000313" key="5">
    <source>
        <dbReference type="EMBL" id="MBT9812202.1"/>
    </source>
</evidence>
<evidence type="ECO:0000313" key="6">
    <source>
        <dbReference type="Proteomes" id="UP000708338"/>
    </source>
</evidence>
<reference evidence="5" key="1">
    <citation type="journal article" date="2021" name="Gut Microbes">
        <title>A synthetic consortium of 100 gut commensals modulates the composition and function in a colon model of the microbiome of elderly subjects.</title>
        <authorList>
            <person name="Perez M."/>
            <person name="Ntemiri A."/>
            <person name="Tan H."/>
            <person name="Harris H.M.B."/>
            <person name="Roager H.M."/>
            <person name="Ribiere C."/>
            <person name="O'Toole P.W."/>
        </authorList>
    </citation>
    <scope>NUCLEOTIDE SEQUENCE</scope>
    <source>
        <strain evidence="5">MCC335</strain>
    </source>
</reference>